<protein>
    <recommendedName>
        <fullName evidence="4">Lipoprotein</fullName>
    </recommendedName>
</protein>
<reference evidence="2 3" key="1">
    <citation type="submission" date="2017-10" db="EMBL/GenBank/DDBJ databases">
        <title>Draft genome of actinobacteria isolated from guarana (Paullinia cupana (Mart.) Ducke.</title>
        <authorList>
            <person name="Siqueira K.A."/>
            <person name="Liotti R.G."/>
            <person name="Mendes T.A."/>
            <person name="Soares M.A."/>
        </authorList>
    </citation>
    <scope>NUCLEOTIDE SEQUENCE [LARGE SCALE GENOMIC DNA]</scope>
    <source>
        <strain evidence="2 3">199</strain>
    </source>
</reference>
<keyword evidence="3" id="KW-1185">Reference proteome</keyword>
<evidence type="ECO:0000256" key="1">
    <source>
        <dbReference type="SAM" id="SignalP"/>
    </source>
</evidence>
<dbReference type="AlphaFoldDB" id="A0A3R8S8F4"/>
<dbReference type="RefSeq" id="WP_125210769.1">
    <property type="nucleotide sequence ID" value="NZ_PDER01000014.1"/>
</dbReference>
<feature type="signal peptide" evidence="1">
    <location>
        <begin position="1"/>
        <end position="27"/>
    </location>
</feature>
<name>A0A3R8S8F4_9ACTN</name>
<comment type="caution">
    <text evidence="2">The sequence shown here is derived from an EMBL/GenBank/DDBJ whole genome shotgun (WGS) entry which is preliminary data.</text>
</comment>
<sequence length="111" mass="11816">MRASRPLAALTGFALLGIALTACQDQASGQIVARNDGRVVQTLTNPSVRGCHRFPGGVTHVTNLTQSSLRMYTTRDCTVPAGGAYDFVDIGATDQVVRSTGLWNSFDFAPE</sequence>
<gene>
    <name evidence="2" type="ORF">CQW44_31455</name>
</gene>
<proteinExistence type="predicted"/>
<accession>A0A3R8S8F4</accession>
<evidence type="ECO:0000313" key="3">
    <source>
        <dbReference type="Proteomes" id="UP000276379"/>
    </source>
</evidence>
<organism evidence="2 3">
    <name type="scientific">Streptomyces griseofuscus</name>
    <dbReference type="NCBI Taxonomy" id="146922"/>
    <lineage>
        <taxon>Bacteria</taxon>
        <taxon>Bacillati</taxon>
        <taxon>Actinomycetota</taxon>
        <taxon>Actinomycetes</taxon>
        <taxon>Kitasatosporales</taxon>
        <taxon>Streptomycetaceae</taxon>
        <taxon>Streptomyces</taxon>
    </lineage>
</organism>
<dbReference type="Proteomes" id="UP000276379">
    <property type="component" value="Unassembled WGS sequence"/>
</dbReference>
<dbReference type="EMBL" id="PDES01000015">
    <property type="protein sequence ID" value="RRQ81710.1"/>
    <property type="molecule type" value="Genomic_DNA"/>
</dbReference>
<keyword evidence="1" id="KW-0732">Signal</keyword>
<feature type="chain" id="PRO_5018633275" description="Lipoprotein" evidence="1">
    <location>
        <begin position="28"/>
        <end position="111"/>
    </location>
</feature>
<dbReference type="PROSITE" id="PS51257">
    <property type="entry name" value="PROKAR_LIPOPROTEIN"/>
    <property type="match status" value="1"/>
</dbReference>
<evidence type="ECO:0000313" key="2">
    <source>
        <dbReference type="EMBL" id="RRQ81710.1"/>
    </source>
</evidence>
<evidence type="ECO:0008006" key="4">
    <source>
        <dbReference type="Google" id="ProtNLM"/>
    </source>
</evidence>